<protein>
    <submittedName>
        <fullName evidence="1">Uncharacterized protein</fullName>
    </submittedName>
</protein>
<name>A0ACC0TVT1_9AGAM</name>
<keyword evidence="2" id="KW-1185">Reference proteome</keyword>
<feature type="non-terminal residue" evidence="1">
    <location>
        <position position="88"/>
    </location>
</feature>
<feature type="non-terminal residue" evidence="1">
    <location>
        <position position="1"/>
    </location>
</feature>
<proteinExistence type="predicted"/>
<evidence type="ECO:0000313" key="1">
    <source>
        <dbReference type="EMBL" id="KAI9451101.1"/>
    </source>
</evidence>
<dbReference type="Proteomes" id="UP001207468">
    <property type="component" value="Unassembled WGS sequence"/>
</dbReference>
<reference evidence="1" key="1">
    <citation type="submission" date="2021-03" db="EMBL/GenBank/DDBJ databases">
        <title>Evolutionary priming and transition to the ectomycorrhizal habit in an iconic lineage of mushroom-forming fungi: is preadaptation a requirement?</title>
        <authorList>
            <consortium name="DOE Joint Genome Institute"/>
            <person name="Looney B.P."/>
            <person name="Miyauchi S."/>
            <person name="Morin E."/>
            <person name="Drula E."/>
            <person name="Courty P.E."/>
            <person name="Chicoki N."/>
            <person name="Fauchery L."/>
            <person name="Kohler A."/>
            <person name="Kuo A."/>
            <person name="LaButti K."/>
            <person name="Pangilinan J."/>
            <person name="Lipzen A."/>
            <person name="Riley R."/>
            <person name="Andreopoulos W."/>
            <person name="He G."/>
            <person name="Johnson J."/>
            <person name="Barry K.W."/>
            <person name="Grigoriev I.V."/>
            <person name="Nagy L."/>
            <person name="Hibbett D."/>
            <person name="Henrissat B."/>
            <person name="Matheny P.B."/>
            <person name="Labbe J."/>
            <person name="Martin A.F."/>
        </authorList>
    </citation>
    <scope>NUCLEOTIDE SEQUENCE</scope>
    <source>
        <strain evidence="1">BPL698</strain>
    </source>
</reference>
<sequence>HTDTYNKAKILNWDVSAGNILIAPDRSGLLIDWDLSKKMDVDLPRQQSRTGTWQFISTGLLLHPATQSHGLPDDLESFYWVLLYMVMK</sequence>
<evidence type="ECO:0000313" key="2">
    <source>
        <dbReference type="Proteomes" id="UP001207468"/>
    </source>
</evidence>
<comment type="caution">
    <text evidence="1">The sequence shown here is derived from an EMBL/GenBank/DDBJ whole genome shotgun (WGS) entry which is preliminary data.</text>
</comment>
<dbReference type="EMBL" id="JAGFNK010000393">
    <property type="protein sequence ID" value="KAI9451101.1"/>
    <property type="molecule type" value="Genomic_DNA"/>
</dbReference>
<gene>
    <name evidence="1" type="ORF">F5148DRAFT_964574</name>
</gene>
<organism evidence="1 2">
    <name type="scientific">Russula earlei</name>
    <dbReference type="NCBI Taxonomy" id="71964"/>
    <lineage>
        <taxon>Eukaryota</taxon>
        <taxon>Fungi</taxon>
        <taxon>Dikarya</taxon>
        <taxon>Basidiomycota</taxon>
        <taxon>Agaricomycotina</taxon>
        <taxon>Agaricomycetes</taxon>
        <taxon>Russulales</taxon>
        <taxon>Russulaceae</taxon>
        <taxon>Russula</taxon>
    </lineage>
</organism>
<accession>A0ACC0TVT1</accession>